<dbReference type="EMBL" id="CP012040">
    <property type="protein sequence ID" value="AKP50173.1"/>
    <property type="molecule type" value="Genomic_DNA"/>
</dbReference>
<protein>
    <submittedName>
        <fullName evidence="3">Putative transmembrane protein</fullName>
    </submittedName>
</protein>
<evidence type="ECO:0000313" key="3">
    <source>
        <dbReference type="EMBL" id="AKP50173.1"/>
    </source>
</evidence>
<keyword evidence="1 3" id="KW-0812">Transmembrane</keyword>
<keyword evidence="4" id="KW-1185">Reference proteome</keyword>
<dbReference type="STRING" id="320787.CA2015_0710"/>
<proteinExistence type="predicted"/>
<feature type="transmembrane region" description="Helical" evidence="1">
    <location>
        <begin position="55"/>
        <end position="72"/>
    </location>
</feature>
<name>A0A0H4PBK1_9BACT</name>
<dbReference type="KEGG" id="camu:CA2015_0710"/>
<organism evidence="3 4">
    <name type="scientific">Cyclobacterium amurskyense</name>
    <dbReference type="NCBI Taxonomy" id="320787"/>
    <lineage>
        <taxon>Bacteria</taxon>
        <taxon>Pseudomonadati</taxon>
        <taxon>Bacteroidota</taxon>
        <taxon>Cytophagia</taxon>
        <taxon>Cytophagales</taxon>
        <taxon>Cyclobacteriaceae</taxon>
        <taxon>Cyclobacterium</taxon>
    </lineage>
</organism>
<feature type="transmembrane region" description="Helical" evidence="1">
    <location>
        <begin position="7"/>
        <end position="24"/>
    </location>
</feature>
<dbReference type="OrthoDB" id="129627at2"/>
<evidence type="ECO:0000256" key="1">
    <source>
        <dbReference type="SAM" id="Phobius"/>
    </source>
</evidence>
<reference evidence="3 4" key="1">
    <citation type="submission" date="2015-07" db="EMBL/GenBank/DDBJ databases">
        <authorList>
            <person name="Kim K.M."/>
        </authorList>
    </citation>
    <scope>NUCLEOTIDE SEQUENCE [LARGE SCALE GENOMIC DNA]</scope>
    <source>
        <strain evidence="3 4">KCTC 12363</strain>
    </source>
</reference>
<gene>
    <name evidence="3" type="ORF">CA2015_0710</name>
</gene>
<keyword evidence="1" id="KW-0472">Membrane</keyword>
<dbReference type="InterPro" id="IPR054331">
    <property type="entry name" value="LiaF_TM"/>
</dbReference>
<dbReference type="PANTHER" id="PTHR40763:SF5">
    <property type="entry name" value="MEMBRANE PROTEIN"/>
    <property type="match status" value="1"/>
</dbReference>
<sequence>MNDKRNGNFVLGVLILVIGSLLLLKQLGFFIPYWIFSWPMILIAIGIYTGYKSRFQNTGSIIMILIGGFFLLRNTFFLPYHIGALLFPIGLIVLGLYIIVKKNRSKPFNMAGWEKGFDQSTSEDLGTLGHDSSNYIKVDAFLTGIKRKVMSKNFKGGEVTSVFGGSNIDLMHADIQDQAVLKVSVAFGGLKLIVPPHWDVQLGVSNLAAGIDDKRYGQQANTQSPEKRLILTGTVLFGGIEITSY</sequence>
<evidence type="ECO:0000313" key="4">
    <source>
        <dbReference type="Proteomes" id="UP000036520"/>
    </source>
</evidence>
<keyword evidence="1" id="KW-1133">Transmembrane helix</keyword>
<dbReference type="Proteomes" id="UP000036520">
    <property type="component" value="Chromosome"/>
</dbReference>
<accession>A0A0H4PBK1</accession>
<dbReference type="Pfam" id="PF22570">
    <property type="entry name" value="LiaF-TM"/>
    <property type="match status" value="1"/>
</dbReference>
<feature type="transmembrane region" description="Helical" evidence="1">
    <location>
        <begin position="30"/>
        <end position="48"/>
    </location>
</feature>
<evidence type="ECO:0000259" key="2">
    <source>
        <dbReference type="Pfam" id="PF22570"/>
    </source>
</evidence>
<dbReference type="RefSeq" id="WP_048640640.1">
    <property type="nucleotide sequence ID" value="NZ_CAXBGM010000018.1"/>
</dbReference>
<feature type="domain" description="LiaF transmembrane" evidence="2">
    <location>
        <begin position="10"/>
        <end position="106"/>
    </location>
</feature>
<dbReference type="AlphaFoldDB" id="A0A0H4PBK1"/>
<dbReference type="PANTHER" id="PTHR40763">
    <property type="entry name" value="MEMBRANE PROTEIN-RELATED"/>
    <property type="match status" value="1"/>
</dbReference>
<feature type="transmembrane region" description="Helical" evidence="1">
    <location>
        <begin position="78"/>
        <end position="100"/>
    </location>
</feature>